<evidence type="ECO:0000256" key="1">
    <source>
        <dbReference type="SAM" id="Phobius"/>
    </source>
</evidence>
<keyword evidence="1" id="KW-1133">Transmembrane helix</keyword>
<protein>
    <submittedName>
        <fullName evidence="2">Uncharacterized protein</fullName>
    </submittedName>
</protein>
<keyword evidence="1" id="KW-0812">Transmembrane</keyword>
<proteinExistence type="predicted"/>
<gene>
    <name evidence="2" type="ORF">LCGC14_1985800</name>
</gene>
<dbReference type="AlphaFoldDB" id="A0A0F9F7U6"/>
<name>A0A0F9F7U6_9ZZZZ</name>
<feature type="transmembrane region" description="Helical" evidence="1">
    <location>
        <begin position="12"/>
        <end position="32"/>
    </location>
</feature>
<feature type="transmembrane region" description="Helical" evidence="1">
    <location>
        <begin position="38"/>
        <end position="55"/>
    </location>
</feature>
<comment type="caution">
    <text evidence="2">The sequence shown here is derived from an EMBL/GenBank/DDBJ whole genome shotgun (WGS) entry which is preliminary data.</text>
</comment>
<accession>A0A0F9F7U6</accession>
<evidence type="ECO:0000313" key="2">
    <source>
        <dbReference type="EMBL" id="KKL82338.1"/>
    </source>
</evidence>
<keyword evidence="1" id="KW-0472">Membrane</keyword>
<dbReference type="EMBL" id="LAZR01022303">
    <property type="protein sequence ID" value="KKL82338.1"/>
    <property type="molecule type" value="Genomic_DNA"/>
</dbReference>
<organism evidence="2">
    <name type="scientific">marine sediment metagenome</name>
    <dbReference type="NCBI Taxonomy" id="412755"/>
    <lineage>
        <taxon>unclassified sequences</taxon>
        <taxon>metagenomes</taxon>
        <taxon>ecological metagenomes</taxon>
    </lineage>
</organism>
<sequence length="82" mass="9089">MQALDFIRGIVRPLTLLVVVSGVVGLLVYYGITVDAKEAALLLIGFGGPVLLFWFKERGDMIEEFIPDPRTFVDGVPEDEIH</sequence>
<reference evidence="2" key="1">
    <citation type="journal article" date="2015" name="Nature">
        <title>Complex archaea that bridge the gap between prokaryotes and eukaryotes.</title>
        <authorList>
            <person name="Spang A."/>
            <person name="Saw J.H."/>
            <person name="Jorgensen S.L."/>
            <person name="Zaremba-Niedzwiedzka K."/>
            <person name="Martijn J."/>
            <person name="Lind A.E."/>
            <person name="van Eijk R."/>
            <person name="Schleper C."/>
            <person name="Guy L."/>
            <person name="Ettema T.J."/>
        </authorList>
    </citation>
    <scope>NUCLEOTIDE SEQUENCE</scope>
</reference>